<sequence>MAPIACQSGWRSHKRPFGRYRSLWRKTLSLEDSCSRCTPRVTTNLGHPRARLESGNSLTYGESVGVAPIACQSGWRSHKRPFGRYCSLWRKTISLEDSCSRCTPRVTSNLGRPRVRRESGNSLTYGESVGVAPIACQSGWRSHKRPFGRYRSLWRKTISLEDSCSRCTPRVTSNLGRPRVRRESGNSLTYGESDLCGSQRTRFDASSEAWRG</sequence>
<dbReference type="AlphaFoldDB" id="A0A518B7V1"/>
<evidence type="ECO:0000313" key="2">
    <source>
        <dbReference type="Proteomes" id="UP000317093"/>
    </source>
</evidence>
<reference evidence="1 2" key="1">
    <citation type="submission" date="2019-02" db="EMBL/GenBank/DDBJ databases">
        <title>Deep-cultivation of Planctomycetes and their phenomic and genomic characterization uncovers novel biology.</title>
        <authorList>
            <person name="Wiegand S."/>
            <person name="Jogler M."/>
            <person name="Boedeker C."/>
            <person name="Pinto D."/>
            <person name="Vollmers J."/>
            <person name="Rivas-Marin E."/>
            <person name="Kohn T."/>
            <person name="Peeters S.H."/>
            <person name="Heuer A."/>
            <person name="Rast P."/>
            <person name="Oberbeckmann S."/>
            <person name="Bunk B."/>
            <person name="Jeske O."/>
            <person name="Meyerdierks A."/>
            <person name="Storesund J.E."/>
            <person name="Kallscheuer N."/>
            <person name="Luecker S."/>
            <person name="Lage O.M."/>
            <person name="Pohl T."/>
            <person name="Merkel B.J."/>
            <person name="Hornburger P."/>
            <person name="Mueller R.-W."/>
            <person name="Bruemmer F."/>
            <person name="Labrenz M."/>
            <person name="Spormann A.M."/>
            <person name="Op den Camp H."/>
            <person name="Overmann J."/>
            <person name="Amann R."/>
            <person name="Jetten M.S.M."/>
            <person name="Mascher T."/>
            <person name="Medema M.H."/>
            <person name="Devos D.P."/>
            <person name="Kaster A.-K."/>
            <person name="Ovreas L."/>
            <person name="Rohde M."/>
            <person name="Galperin M.Y."/>
            <person name="Jogler C."/>
        </authorList>
    </citation>
    <scope>NUCLEOTIDE SEQUENCE [LARGE SCALE GENOMIC DNA]</scope>
    <source>
        <strain evidence="1 2">Pan216</strain>
    </source>
</reference>
<proteinExistence type="predicted"/>
<dbReference type="Proteomes" id="UP000317093">
    <property type="component" value="Chromosome"/>
</dbReference>
<gene>
    <name evidence="1" type="ORF">Pan216_39390</name>
</gene>
<dbReference type="EMBL" id="CP036279">
    <property type="protein sequence ID" value="QDU63064.1"/>
    <property type="molecule type" value="Genomic_DNA"/>
</dbReference>
<keyword evidence="2" id="KW-1185">Reference proteome</keyword>
<organism evidence="1 2">
    <name type="scientific">Kolteria novifilia</name>
    <dbReference type="NCBI Taxonomy" id="2527975"/>
    <lineage>
        <taxon>Bacteria</taxon>
        <taxon>Pseudomonadati</taxon>
        <taxon>Planctomycetota</taxon>
        <taxon>Planctomycetia</taxon>
        <taxon>Kolteriales</taxon>
        <taxon>Kolteriaceae</taxon>
        <taxon>Kolteria</taxon>
    </lineage>
</organism>
<evidence type="ECO:0000313" key="1">
    <source>
        <dbReference type="EMBL" id="QDU63064.1"/>
    </source>
</evidence>
<accession>A0A518B7V1</accession>
<protein>
    <submittedName>
        <fullName evidence="1">Uncharacterized protein</fullName>
    </submittedName>
</protein>
<name>A0A518B7V1_9BACT</name>
<dbReference type="KEGG" id="knv:Pan216_39390"/>